<keyword evidence="2" id="KW-0812">Transmembrane</keyword>
<evidence type="ECO:0000256" key="2">
    <source>
        <dbReference type="SAM" id="Phobius"/>
    </source>
</evidence>
<organism evidence="3 4">
    <name type="scientific">Geranomyces variabilis</name>
    <dbReference type="NCBI Taxonomy" id="109894"/>
    <lineage>
        <taxon>Eukaryota</taxon>
        <taxon>Fungi</taxon>
        <taxon>Fungi incertae sedis</taxon>
        <taxon>Chytridiomycota</taxon>
        <taxon>Chytridiomycota incertae sedis</taxon>
        <taxon>Chytridiomycetes</taxon>
        <taxon>Spizellomycetales</taxon>
        <taxon>Powellomycetaceae</taxon>
        <taxon>Geranomyces</taxon>
    </lineage>
</organism>
<feature type="compositionally biased region" description="Pro residues" evidence="1">
    <location>
        <begin position="259"/>
        <end position="269"/>
    </location>
</feature>
<feature type="compositionally biased region" description="Low complexity" evidence="1">
    <location>
        <begin position="238"/>
        <end position="258"/>
    </location>
</feature>
<evidence type="ECO:0000313" key="4">
    <source>
        <dbReference type="Proteomes" id="UP001212152"/>
    </source>
</evidence>
<evidence type="ECO:0008006" key="5">
    <source>
        <dbReference type="Google" id="ProtNLM"/>
    </source>
</evidence>
<protein>
    <recommendedName>
        <fullName evidence="5">SH3 domain-containing protein</fullName>
    </recommendedName>
</protein>
<evidence type="ECO:0000313" key="3">
    <source>
        <dbReference type="EMBL" id="KAJ3177924.1"/>
    </source>
</evidence>
<dbReference type="AlphaFoldDB" id="A0AAD5TPA6"/>
<comment type="caution">
    <text evidence="3">The sequence shown here is derived from an EMBL/GenBank/DDBJ whole genome shotgun (WGS) entry which is preliminary data.</text>
</comment>
<keyword evidence="2" id="KW-1133">Transmembrane helix</keyword>
<dbReference type="Proteomes" id="UP001212152">
    <property type="component" value="Unassembled WGS sequence"/>
</dbReference>
<keyword evidence="2" id="KW-0472">Membrane</keyword>
<feature type="transmembrane region" description="Helical" evidence="2">
    <location>
        <begin position="47"/>
        <end position="72"/>
    </location>
</feature>
<accession>A0AAD5TPA6</accession>
<keyword evidence="4" id="KW-1185">Reference proteome</keyword>
<reference evidence="3" key="1">
    <citation type="submission" date="2020-05" db="EMBL/GenBank/DDBJ databases">
        <title>Phylogenomic resolution of chytrid fungi.</title>
        <authorList>
            <person name="Stajich J.E."/>
            <person name="Amses K."/>
            <person name="Simmons R."/>
            <person name="Seto K."/>
            <person name="Myers J."/>
            <person name="Bonds A."/>
            <person name="Quandt C.A."/>
            <person name="Barry K."/>
            <person name="Liu P."/>
            <person name="Grigoriev I."/>
            <person name="Longcore J.E."/>
            <person name="James T.Y."/>
        </authorList>
    </citation>
    <scope>NUCLEOTIDE SEQUENCE</scope>
    <source>
        <strain evidence="3">JEL0379</strain>
    </source>
</reference>
<dbReference type="EMBL" id="JADGJQ010000030">
    <property type="protein sequence ID" value="KAJ3177924.1"/>
    <property type="molecule type" value="Genomic_DNA"/>
</dbReference>
<evidence type="ECO:0000256" key="1">
    <source>
        <dbReference type="SAM" id="MobiDB-lite"/>
    </source>
</evidence>
<feature type="compositionally biased region" description="Basic and acidic residues" evidence="1">
    <location>
        <begin position="119"/>
        <end position="131"/>
    </location>
</feature>
<feature type="region of interest" description="Disordered" evidence="1">
    <location>
        <begin position="215"/>
        <end position="364"/>
    </location>
</feature>
<proteinExistence type="predicted"/>
<name>A0AAD5TPA6_9FUNG</name>
<gene>
    <name evidence="3" type="ORF">HDU87_004206</name>
</gene>
<sequence length="364" mass="37937">MSAASLPSLPAATPTALARGIFGLPDLGKNGTLFPGPRTALSTDNNALYFGIITVVGVTFLVLLILCCFNCCGGEPAGLHSHELEGSITTTAATNTLSRRGSVFEGHASLPRSLAQTRQRTDSLPESRKNNETAAAAAAGPYITANNGRKDFPVVRVHVKRQPDEMNLVVNDRVVLNAVYPDGWASGVSKRSGGPWLFPLVCLGGSVPRVLLQRSQAQQANARPPPMGGGGPGRFEPAMMMAASSSSSSLTSAAGPVPTSAPPPTPPSSFSPQPIGDLRQLPPMNARYGSPPPRQPNPAYLQQQQQQQRLVPAAQMLRSMQPPPPSSQRAYRPQAAGGPGGSVAVAGGPQRAPVQSMYSDISGV</sequence>
<feature type="region of interest" description="Disordered" evidence="1">
    <location>
        <begin position="111"/>
        <end position="139"/>
    </location>
</feature>